<evidence type="ECO:0000313" key="2">
    <source>
        <dbReference type="EMBL" id="KKA09872.1"/>
    </source>
</evidence>
<protein>
    <submittedName>
        <fullName evidence="2">Cupin</fullName>
    </submittedName>
</protein>
<dbReference type="PATRIC" id="fig|132476.4.peg.104"/>
<feature type="domain" description="(S)-ureidoglycine aminohydrolase cupin" evidence="1">
    <location>
        <begin position="44"/>
        <end position="110"/>
    </location>
</feature>
<dbReference type="SUPFAM" id="SSF51182">
    <property type="entry name" value="RmlC-like cupins"/>
    <property type="match status" value="1"/>
</dbReference>
<dbReference type="PANTHER" id="PTHR40943:SF1">
    <property type="entry name" value="CYTOPLASMIC PROTEIN"/>
    <property type="match status" value="1"/>
</dbReference>
<dbReference type="CDD" id="cd02227">
    <property type="entry name" value="cupin_TM1112-like"/>
    <property type="match status" value="1"/>
</dbReference>
<evidence type="ECO:0000259" key="1">
    <source>
        <dbReference type="Pfam" id="PF05899"/>
    </source>
</evidence>
<dbReference type="InterPro" id="IPR014710">
    <property type="entry name" value="RmlC-like_jellyroll"/>
</dbReference>
<accession>A0A0F4XVG6</accession>
<name>A0A0F4XVG6_9PSED</name>
<reference evidence="2 3" key="1">
    <citation type="submission" date="2015-03" db="EMBL/GenBank/DDBJ databases">
        <title>Pseudomonas fluorescens 1855-344 Genome sequencing and assembly.</title>
        <authorList>
            <person name="Eng W.W.H."/>
            <person name="Gan H.M."/>
            <person name="Savka M.A."/>
        </authorList>
    </citation>
    <scope>NUCLEOTIDE SEQUENCE [LARGE SCALE GENOMIC DNA]</scope>
    <source>
        <strain evidence="2 3">1855-344</strain>
    </source>
</reference>
<proteinExistence type="predicted"/>
<dbReference type="InterPro" id="IPR008579">
    <property type="entry name" value="UGlyAH_Cupin_dom"/>
</dbReference>
<organism evidence="2 3">
    <name type="scientific">Pseudomonas kilonensis</name>
    <dbReference type="NCBI Taxonomy" id="132476"/>
    <lineage>
        <taxon>Bacteria</taxon>
        <taxon>Pseudomonadati</taxon>
        <taxon>Pseudomonadota</taxon>
        <taxon>Gammaproteobacteria</taxon>
        <taxon>Pseudomonadales</taxon>
        <taxon>Pseudomonadaceae</taxon>
        <taxon>Pseudomonas</taxon>
    </lineage>
</organism>
<dbReference type="OrthoDB" id="9799053at2"/>
<sequence>MAQPILLSNVKGFPLTDFKPVTQPVGDLVSETSTHAVEGPNQLLTGIWECTPGRWRRQVLSREFSHFVAGHCFFIPDEGEPIEFHAGDAVLFPENCHGEWDVRETVRKSFLIMP</sequence>
<dbReference type="PANTHER" id="PTHR40943">
    <property type="entry name" value="CYTOPLASMIC PROTEIN-RELATED"/>
    <property type="match status" value="1"/>
</dbReference>
<dbReference type="AlphaFoldDB" id="A0A0F4XVG6"/>
<dbReference type="InterPro" id="IPR011051">
    <property type="entry name" value="RmlC_Cupin_sf"/>
</dbReference>
<dbReference type="Gene3D" id="2.60.120.10">
    <property type="entry name" value="Jelly Rolls"/>
    <property type="match status" value="1"/>
</dbReference>
<dbReference type="Proteomes" id="UP000033662">
    <property type="component" value="Unassembled WGS sequence"/>
</dbReference>
<gene>
    <name evidence="2" type="ORF">VP02_00470</name>
</gene>
<dbReference type="Pfam" id="PF05899">
    <property type="entry name" value="Cupin_3"/>
    <property type="match status" value="1"/>
</dbReference>
<evidence type="ECO:0000313" key="3">
    <source>
        <dbReference type="Proteomes" id="UP000033662"/>
    </source>
</evidence>
<comment type="caution">
    <text evidence="2">The sequence shown here is derived from an EMBL/GenBank/DDBJ whole genome shotgun (WGS) entry which is preliminary data.</text>
</comment>
<dbReference type="EMBL" id="JZXC01000001">
    <property type="protein sequence ID" value="KKA09872.1"/>
    <property type="molecule type" value="Genomic_DNA"/>
</dbReference>